<evidence type="ECO:0000313" key="2">
    <source>
        <dbReference type="Proteomes" id="UP000602510"/>
    </source>
</evidence>
<organism evidence="1 2">
    <name type="scientific">Phytophthora infestans</name>
    <name type="common">Potato late blight agent</name>
    <name type="synonym">Botrytis infestans</name>
    <dbReference type="NCBI Taxonomy" id="4787"/>
    <lineage>
        <taxon>Eukaryota</taxon>
        <taxon>Sar</taxon>
        <taxon>Stramenopiles</taxon>
        <taxon>Oomycota</taxon>
        <taxon>Peronosporomycetes</taxon>
        <taxon>Peronosporales</taxon>
        <taxon>Peronosporaceae</taxon>
        <taxon>Phytophthora</taxon>
    </lineage>
</organism>
<keyword evidence="2" id="KW-1185">Reference proteome</keyword>
<dbReference type="Proteomes" id="UP000602510">
    <property type="component" value="Unassembled WGS sequence"/>
</dbReference>
<gene>
    <name evidence="1" type="ORF">GN244_ATG00848</name>
</gene>
<proteinExistence type="predicted"/>
<sequence>MEESLDQEGVLYPSPLLPKLNFDTEANADIGLIFVSTVFAGITSSDSDISVAVDERTAFYHECAFTDLHLDVALHCWHVVEDPVHLLLGSAV</sequence>
<protein>
    <submittedName>
        <fullName evidence="1">Uncharacterized protein</fullName>
    </submittedName>
</protein>
<dbReference type="AlphaFoldDB" id="A0A833X2B0"/>
<reference evidence="1" key="1">
    <citation type="submission" date="2020-04" db="EMBL/GenBank/DDBJ databases">
        <title>Hybrid Assembly of Korean Phytophthora infestans isolates.</title>
        <authorList>
            <person name="Prokchorchik M."/>
            <person name="Lee Y."/>
            <person name="Seo J."/>
            <person name="Cho J.-H."/>
            <person name="Park Y.-E."/>
            <person name="Jang D.-C."/>
            <person name="Im J.-S."/>
            <person name="Choi J.-G."/>
            <person name="Park H.-J."/>
            <person name="Lee G.-B."/>
            <person name="Lee Y.-G."/>
            <person name="Hong S.-Y."/>
            <person name="Cho K."/>
            <person name="Sohn K.H."/>
        </authorList>
    </citation>
    <scope>NUCLEOTIDE SEQUENCE</scope>
    <source>
        <strain evidence="1">KR_1_A1</strain>
    </source>
</reference>
<dbReference type="EMBL" id="WSZM01000015">
    <property type="protein sequence ID" value="KAF4046461.1"/>
    <property type="molecule type" value="Genomic_DNA"/>
</dbReference>
<evidence type="ECO:0000313" key="1">
    <source>
        <dbReference type="EMBL" id="KAF4046461.1"/>
    </source>
</evidence>
<name>A0A833X2B0_PHYIN</name>
<accession>A0A833X2B0</accession>
<comment type="caution">
    <text evidence="1">The sequence shown here is derived from an EMBL/GenBank/DDBJ whole genome shotgun (WGS) entry which is preliminary data.</text>
</comment>